<dbReference type="GO" id="GO:0003677">
    <property type="term" value="F:DNA binding"/>
    <property type="evidence" value="ECO:0007669"/>
    <property type="project" value="InterPro"/>
</dbReference>
<dbReference type="GO" id="GO:0003917">
    <property type="term" value="F:DNA topoisomerase type I (single strand cut, ATP-independent) activity"/>
    <property type="evidence" value="ECO:0007669"/>
    <property type="project" value="InterPro"/>
</dbReference>
<dbReference type="PRINTS" id="PR00417">
    <property type="entry name" value="PRTPISMRASEI"/>
</dbReference>
<dbReference type="SMART" id="SM00436">
    <property type="entry name" value="TOP1Bc"/>
    <property type="match status" value="1"/>
</dbReference>
<dbReference type="InterPro" id="IPR023405">
    <property type="entry name" value="Topo_IA_core_domain"/>
</dbReference>
<gene>
    <name evidence="4" type="ORF">S01H1_11646</name>
</gene>
<reference evidence="4" key="1">
    <citation type="journal article" date="2014" name="Front. Microbiol.">
        <title>High frequency of phylogenetically diverse reductive dehalogenase-homologous genes in deep subseafloor sedimentary metagenomes.</title>
        <authorList>
            <person name="Kawai M."/>
            <person name="Futagami T."/>
            <person name="Toyoda A."/>
            <person name="Takaki Y."/>
            <person name="Nishi S."/>
            <person name="Hori S."/>
            <person name="Arai W."/>
            <person name="Tsubouchi T."/>
            <person name="Morono Y."/>
            <person name="Uchiyama I."/>
            <person name="Ito T."/>
            <person name="Fujiyama A."/>
            <person name="Inagaki F."/>
            <person name="Takami H."/>
        </authorList>
    </citation>
    <scope>NUCLEOTIDE SEQUENCE</scope>
    <source>
        <strain evidence="4">Expedition CK06-06</strain>
    </source>
</reference>
<dbReference type="Pfam" id="PF01131">
    <property type="entry name" value="Topoisom_bac"/>
    <property type="match status" value="1"/>
</dbReference>
<dbReference type="PROSITE" id="PS52039">
    <property type="entry name" value="TOPO_IA_2"/>
    <property type="match status" value="1"/>
</dbReference>
<evidence type="ECO:0000259" key="2">
    <source>
        <dbReference type="PROSITE" id="PS50880"/>
    </source>
</evidence>
<protein>
    <submittedName>
        <fullName evidence="4">Uncharacterized protein</fullName>
    </submittedName>
</protein>
<dbReference type="EMBL" id="BARS01005940">
    <property type="protein sequence ID" value="GAF80993.1"/>
    <property type="molecule type" value="Genomic_DNA"/>
</dbReference>
<accession>X0SIW6</accession>
<keyword evidence="1" id="KW-0413">Isomerase</keyword>
<organism evidence="4">
    <name type="scientific">marine sediment metagenome</name>
    <dbReference type="NCBI Taxonomy" id="412755"/>
    <lineage>
        <taxon>unclassified sequences</taxon>
        <taxon>metagenomes</taxon>
        <taxon>ecological metagenomes</taxon>
    </lineage>
</organism>
<dbReference type="PANTHER" id="PTHR42785">
    <property type="entry name" value="DNA TOPOISOMERASE, TYPE IA, CORE"/>
    <property type="match status" value="1"/>
</dbReference>
<dbReference type="InterPro" id="IPR006171">
    <property type="entry name" value="TOPRIM_dom"/>
</dbReference>
<proteinExistence type="predicted"/>
<dbReference type="InterPro" id="IPR000380">
    <property type="entry name" value="Topo_IA"/>
</dbReference>
<feature type="non-terminal residue" evidence="4">
    <location>
        <position position="237"/>
    </location>
</feature>
<dbReference type="SMART" id="SM00493">
    <property type="entry name" value="TOPRIM"/>
    <property type="match status" value="1"/>
</dbReference>
<dbReference type="CDD" id="cd03363">
    <property type="entry name" value="TOPRIM_TopoIA_TopoI"/>
    <property type="match status" value="1"/>
</dbReference>
<dbReference type="InterPro" id="IPR013497">
    <property type="entry name" value="Topo_IA_cen"/>
</dbReference>
<dbReference type="SUPFAM" id="SSF56712">
    <property type="entry name" value="Prokaryotic type I DNA topoisomerase"/>
    <property type="match status" value="1"/>
</dbReference>
<dbReference type="Gene3D" id="3.40.50.140">
    <property type="match status" value="1"/>
</dbReference>
<dbReference type="AlphaFoldDB" id="X0SIW6"/>
<dbReference type="InterPro" id="IPR003601">
    <property type="entry name" value="Topo_IA_2"/>
</dbReference>
<dbReference type="Gene3D" id="1.10.460.10">
    <property type="entry name" value="Topoisomerase I, domain 2"/>
    <property type="match status" value="1"/>
</dbReference>
<evidence type="ECO:0000256" key="1">
    <source>
        <dbReference type="ARBA" id="ARBA00023235"/>
    </source>
</evidence>
<dbReference type="InterPro" id="IPR013824">
    <property type="entry name" value="Topo_IA_cen_sub1"/>
</dbReference>
<feature type="domain" description="Topo IA-type catalytic" evidence="3">
    <location>
        <begin position="125"/>
        <end position="237"/>
    </location>
</feature>
<name>X0SIW6_9ZZZZ</name>
<dbReference type="InterPro" id="IPR013825">
    <property type="entry name" value="Topo_IA_cen_sub2"/>
</dbReference>
<sequence>MDLVIVESPTKAKTISRFLGKDFRVESSMGHMRDLPKGELGIDIEKDFEPRYVIPKKSQRTVNQLKKISDQAQKVILATDEDREGEAIAFHLSQALNLSKAERIVFHEITKKAIKEALKNPRDININLVEAQQTRRILDRLVGYKLSPFLWKKLIRGLSAGRVQSVALRLIVERENEIRNFKPQDYWTIIAIIEKEKEFFESLLFKINNKPILKPGLTDKKEVDHIVADLKKTCLPA</sequence>
<dbReference type="PROSITE" id="PS50880">
    <property type="entry name" value="TOPRIM"/>
    <property type="match status" value="1"/>
</dbReference>
<feature type="domain" description="Toprim" evidence="2">
    <location>
        <begin position="1"/>
        <end position="109"/>
    </location>
</feature>
<dbReference type="GO" id="GO:0006265">
    <property type="term" value="P:DNA topological change"/>
    <property type="evidence" value="ECO:0007669"/>
    <property type="project" value="InterPro"/>
</dbReference>
<evidence type="ECO:0000313" key="4">
    <source>
        <dbReference type="EMBL" id="GAF80993.1"/>
    </source>
</evidence>
<dbReference type="Gene3D" id="2.70.20.10">
    <property type="entry name" value="Topoisomerase I, domain 3"/>
    <property type="match status" value="1"/>
</dbReference>
<dbReference type="PANTHER" id="PTHR42785:SF1">
    <property type="entry name" value="DNA TOPOISOMERASE"/>
    <property type="match status" value="1"/>
</dbReference>
<comment type="caution">
    <text evidence="4">The sequence shown here is derived from an EMBL/GenBank/DDBJ whole genome shotgun (WGS) entry which is preliminary data.</text>
</comment>
<dbReference type="Pfam" id="PF01751">
    <property type="entry name" value="Toprim"/>
    <property type="match status" value="1"/>
</dbReference>
<evidence type="ECO:0000259" key="3">
    <source>
        <dbReference type="PROSITE" id="PS52039"/>
    </source>
</evidence>
<dbReference type="InterPro" id="IPR034149">
    <property type="entry name" value="TOPRIM_TopoI"/>
</dbReference>